<feature type="transmembrane region" description="Helical" evidence="1">
    <location>
        <begin position="19"/>
        <end position="37"/>
    </location>
</feature>
<keyword evidence="1" id="KW-1133">Transmembrane helix</keyword>
<dbReference type="RefSeq" id="WP_353633781.1">
    <property type="nucleotide sequence ID" value="NZ_CP159204.1"/>
</dbReference>
<reference evidence="2" key="1">
    <citation type="submission" date="2024-06" db="EMBL/GenBank/DDBJ databases">
        <title>Genome Sequence of an extremely halophilic archaeon isolated from Permian era halite, Salado Formation, Carlsbad, New Mexico: Halobacterium sp. strain NMX12-1.</title>
        <authorList>
            <person name="Sotoa L."/>
            <person name="DasSarma P."/>
            <person name="Anton B.P."/>
            <person name="Vincze T."/>
            <person name="Verma I."/>
            <person name="Eralp B."/>
            <person name="Powers D.W."/>
            <person name="Dozier B.L."/>
            <person name="Roberts R.J."/>
            <person name="DasSarma S."/>
        </authorList>
    </citation>
    <scope>NUCLEOTIDE SEQUENCE</scope>
    <source>
        <strain evidence="2">NMX12-1</strain>
    </source>
</reference>
<dbReference type="KEGG" id="hanx:ABSL23_11020"/>
<dbReference type="EMBL" id="CP159204">
    <property type="protein sequence ID" value="XCF15768.1"/>
    <property type="molecule type" value="Genomic_DNA"/>
</dbReference>
<accession>A0AAU8CBX9</accession>
<organism evidence="2">
    <name type="scientific">Halobacterium sp. NMX12-1</name>
    <dbReference type="NCBI Taxonomy" id="3166650"/>
    <lineage>
        <taxon>Archaea</taxon>
        <taxon>Methanobacteriati</taxon>
        <taxon>Methanobacteriota</taxon>
        <taxon>Stenosarchaea group</taxon>
        <taxon>Halobacteria</taxon>
        <taxon>Halobacteriales</taxon>
        <taxon>Halobacteriaceae</taxon>
        <taxon>Halobacterium</taxon>
    </lineage>
</organism>
<keyword evidence="1" id="KW-0472">Membrane</keyword>
<dbReference type="GeneID" id="91109686"/>
<dbReference type="AlphaFoldDB" id="A0AAU8CBX9"/>
<protein>
    <recommendedName>
        <fullName evidence="3">MFS transporter</fullName>
    </recommendedName>
</protein>
<sequence length="65" mass="6502">MDAAHESADRTAADRRDGLLALVLAQLTLLTAVVGGLNPLGVASLLVVGLPAFIVGLGLLAPSPE</sequence>
<evidence type="ECO:0000256" key="1">
    <source>
        <dbReference type="SAM" id="Phobius"/>
    </source>
</evidence>
<feature type="transmembrane region" description="Helical" evidence="1">
    <location>
        <begin position="43"/>
        <end position="61"/>
    </location>
</feature>
<proteinExistence type="predicted"/>
<keyword evidence="1" id="KW-0812">Transmembrane</keyword>
<gene>
    <name evidence="2" type="ORF">ABSL23_11020</name>
</gene>
<evidence type="ECO:0008006" key="3">
    <source>
        <dbReference type="Google" id="ProtNLM"/>
    </source>
</evidence>
<evidence type="ECO:0000313" key="2">
    <source>
        <dbReference type="EMBL" id="XCF15768.1"/>
    </source>
</evidence>
<name>A0AAU8CBX9_9EURY</name>